<dbReference type="InterPro" id="IPR011050">
    <property type="entry name" value="Pectin_lyase_fold/virulence"/>
</dbReference>
<proteinExistence type="predicted"/>
<dbReference type="GO" id="GO:0016837">
    <property type="term" value="F:carbon-oxygen lyase activity, acting on polysaccharides"/>
    <property type="evidence" value="ECO:0007669"/>
    <property type="project" value="TreeGrafter"/>
</dbReference>
<evidence type="ECO:0000259" key="4">
    <source>
        <dbReference type="PROSITE" id="PS50022"/>
    </source>
</evidence>
<dbReference type="Gene3D" id="2.160.20.10">
    <property type="entry name" value="Single-stranded right-handed beta-helix, Pectin lyase-like"/>
    <property type="match status" value="2"/>
</dbReference>
<dbReference type="CDD" id="cd04084">
    <property type="entry name" value="CBM6_xylanase-like"/>
    <property type="match status" value="1"/>
</dbReference>
<dbReference type="Pfam" id="PF07602">
    <property type="entry name" value="DUF1565"/>
    <property type="match status" value="1"/>
</dbReference>
<dbReference type="InterPro" id="IPR012334">
    <property type="entry name" value="Pectin_lyas_fold"/>
</dbReference>
<keyword evidence="6" id="KW-1185">Reference proteome</keyword>
<dbReference type="PANTHER" id="PTHR40088:SF2">
    <property type="entry name" value="SECRETED SUGAR HYDROLASE"/>
    <property type="match status" value="1"/>
</dbReference>
<dbReference type="SMART" id="SM00606">
    <property type="entry name" value="CBD_IV"/>
    <property type="match status" value="1"/>
</dbReference>
<feature type="domain" description="F5/8 type C" evidence="4">
    <location>
        <begin position="1378"/>
        <end position="1523"/>
    </location>
</feature>
<dbReference type="NCBIfam" id="TIGR04183">
    <property type="entry name" value="Por_Secre_tail"/>
    <property type="match status" value="1"/>
</dbReference>
<name>A0A2K9PLQ0_9FLAO</name>
<evidence type="ECO:0000256" key="1">
    <source>
        <dbReference type="ARBA" id="ARBA00004613"/>
    </source>
</evidence>
<dbReference type="InterPro" id="IPR011459">
    <property type="entry name" value="DUF1565"/>
</dbReference>
<reference evidence="5 6" key="1">
    <citation type="submission" date="2018-01" db="EMBL/GenBank/DDBJ databases">
        <title>Complete genome sequence of Flavivirga eckloniae ECD14 isolated from seaweed Ecklonia cava.</title>
        <authorList>
            <person name="Lee J.H."/>
            <person name="Baik K.S."/>
            <person name="Seong C.N."/>
        </authorList>
    </citation>
    <scope>NUCLEOTIDE SEQUENCE [LARGE SCALE GENOMIC DNA]</scope>
    <source>
        <strain evidence="5 6">ECD14</strain>
    </source>
</reference>
<dbReference type="EMBL" id="CP025791">
    <property type="protein sequence ID" value="AUP77955.1"/>
    <property type="molecule type" value="Genomic_DNA"/>
</dbReference>
<evidence type="ECO:0000313" key="6">
    <source>
        <dbReference type="Proteomes" id="UP000235826"/>
    </source>
</evidence>
<keyword evidence="2" id="KW-0964">Secreted</keyword>
<dbReference type="Pfam" id="PF22633">
    <property type="entry name" value="F5_F8_type_C_2"/>
    <property type="match status" value="1"/>
</dbReference>
<dbReference type="RefSeq" id="WP_102754614.1">
    <property type="nucleotide sequence ID" value="NZ_CP025791.1"/>
</dbReference>
<dbReference type="GO" id="GO:0005576">
    <property type="term" value="C:extracellular region"/>
    <property type="evidence" value="ECO:0007669"/>
    <property type="project" value="UniProtKB-SubCell"/>
</dbReference>
<dbReference type="InterPro" id="IPR000421">
    <property type="entry name" value="FA58C"/>
</dbReference>
<dbReference type="SUPFAM" id="SSF51126">
    <property type="entry name" value="Pectin lyase-like"/>
    <property type="match status" value="1"/>
</dbReference>
<sequence length="1612" mass="179033">MPNHYYLFKKNLLIRGFLLLIFQFFALTAWSQVLISGATGNGNFENISPSDAPIQNAVRRAANSPSSFTIPDWTIKWNFGYIGVDGVKGGSNGLQYAFVNQSSSAAFLTDTINNINVTKGKGLKLSFKATDVKAGGMAHYDVSYIINGEELKLARKSVTVVASDVYQDVEFKEQLFTDLTSIAIKIELRNNVDGATGGQPRFDDVILEVVPDTGFPPFQDRYFVSTTGNDINSGTIDSPFRTIQKAADVAQYGSTIEIRGGTYHEKVIVKKSGLSGNPITFKAYNNEKVVVSTCDPVTGWVLATGDTNQDGSPDTDVWSTTMNWDAGEDLPPSERSRWIKNDASFNNTMFVNGVLRYPARERGENNPVYVDDWGIIPYGAMKHEGFTAPELAGWPDNFWNGAQVYHHSSDWSAQYSEIGDYNPDGKVTFSSPLTYFPSQKMRFGYFITGTIKAMNRPHEWFKALGNNTLYYKAESGVDPNSLEIEMKKRDFTFDLQGAQNIEIKGIIHRGGGPTSFTPCKNFVFQENEVYGINENNYGYMRILGDNVKIISNTFKRTHTSVFQADGDRWDIVNNLFEDISYQIDATGVEISSSSSRFLISYNTFSGVGRGVFRFYPLKSIISYNLFEKFCRNSWDTALLDGDSESGQGGGTLVHHNIFRDAPIYNRDARGPGTNGSGFAAFYSGLDLTVYRNIVLDVGTEATIRSRLSFHNFYHNTFISKHQGPWVDNMGRPPIESSYQNNLQLNLERIVTPGLTVDGNINYTASDFVDLAGNDIRLSMSSAAIDKGVLIPGINDTYIGDAPDVGALEYGSTIWKTGHDFNAPPSVIYDYKLPKGSNLIGDGGFTDHSEWDFVYNSSPFNSNQWNHGALGPYGKHSLKLWDNGVIEGVFDNLKPNKTYEIGVEALLVYPAIYAHNYTSINGSASTGNHRSEGYITGLADGESTSYANIDFGDGTIFDHAELSFASETTISTEMAKNNNLELRIGSPAGALLATMEYREAVSDVWAISPISKFSTASPSGLQTIYLVPKGPDSESMRISSIRFLKERIETSDKFLVQIEGHGYEKEISPIGKSSWTGQFEKMMFHTGNSVGNVKVSFKNSGPYEVYIGRAYLSEISDYENIAPNGTSIQSSTFTDKYSSNAHDGVRNQQSATTNPDALSFWQLELPYDETLEAVRISSSGNVDDLENVRLSLYDQDPGLGAGPLLSRDYVLSNLNLNGGQSLYASIFDWVSDEGTIAALPLIKYVRIERLDGKALSLSEVEAITFNDHSGDFSSLVKNENEWKYTFTHEFNPTHITVVNSNSAPVESMKIVVRDASEAVVWEKTYEGVSFNIPQNERYEIPGNEISADGVTRLASVLGYSISVEKVGGILALRDFRVYDGNFRIPLGNLAIAGSASHIGNFYRSSGFAEAANNGYLFPKTDFTSSEKTANPWWELKLDKVSDIDQIVLWNRKDAGYRIGNFRVSVLNDSRQTIWSKNYSFSNGDLANDKSLTIDIDHSNARYVRVQSFSSQTLLHLAEVQIWPKSGALSLLTLQNNNYKVYPNPCKDQIHIKGSQFSQDDLEYRIIDISGKEVFKGTVKNNNAFRIPNIDNGLYILEIRNDNRTYFKKILVQK</sequence>
<dbReference type="Gene3D" id="2.60.120.260">
    <property type="entry name" value="Galactose-binding domain-like"/>
    <property type="match status" value="3"/>
</dbReference>
<dbReference type="PROSITE" id="PS50022">
    <property type="entry name" value="FA58C_3"/>
    <property type="match status" value="1"/>
</dbReference>
<gene>
    <name evidence="5" type="ORF">C1H87_04200</name>
</gene>
<dbReference type="InterPro" id="IPR006584">
    <property type="entry name" value="Cellulose-bd_IV"/>
</dbReference>
<dbReference type="Proteomes" id="UP000235826">
    <property type="component" value="Chromosome"/>
</dbReference>
<keyword evidence="3" id="KW-0732">Signal</keyword>
<dbReference type="SUPFAM" id="SSF49785">
    <property type="entry name" value="Galactose-binding domain-like"/>
    <property type="match status" value="2"/>
</dbReference>
<accession>A0A2K9PLQ0</accession>
<evidence type="ECO:0000313" key="5">
    <source>
        <dbReference type="EMBL" id="AUP77955.1"/>
    </source>
</evidence>
<dbReference type="OrthoDB" id="9763537at2"/>
<evidence type="ECO:0000256" key="2">
    <source>
        <dbReference type="ARBA" id="ARBA00022525"/>
    </source>
</evidence>
<protein>
    <recommendedName>
        <fullName evidence="4">F5/8 type C domain-containing protein</fullName>
    </recommendedName>
</protein>
<dbReference type="GO" id="GO:0030246">
    <property type="term" value="F:carbohydrate binding"/>
    <property type="evidence" value="ECO:0007669"/>
    <property type="project" value="InterPro"/>
</dbReference>
<dbReference type="KEGG" id="fek:C1H87_04200"/>
<dbReference type="Pfam" id="PF18962">
    <property type="entry name" value="Por_Secre_tail"/>
    <property type="match status" value="1"/>
</dbReference>
<organism evidence="5 6">
    <name type="scientific">Flavivirga eckloniae</name>
    <dbReference type="NCBI Taxonomy" id="1803846"/>
    <lineage>
        <taxon>Bacteria</taxon>
        <taxon>Pseudomonadati</taxon>
        <taxon>Bacteroidota</taxon>
        <taxon>Flavobacteriia</taxon>
        <taxon>Flavobacteriales</taxon>
        <taxon>Flavobacteriaceae</taxon>
        <taxon>Flavivirga</taxon>
    </lineage>
</organism>
<comment type="subcellular location">
    <subcellularLocation>
        <location evidence="1">Secreted</location>
    </subcellularLocation>
</comment>
<dbReference type="PANTHER" id="PTHR40088">
    <property type="entry name" value="PECTATE LYASE (EUROFUNG)"/>
    <property type="match status" value="1"/>
</dbReference>
<dbReference type="InterPro" id="IPR008979">
    <property type="entry name" value="Galactose-bd-like_sf"/>
</dbReference>
<dbReference type="InterPro" id="IPR052052">
    <property type="entry name" value="Polysaccharide_Lyase_9"/>
</dbReference>
<evidence type="ECO:0000256" key="3">
    <source>
        <dbReference type="ARBA" id="ARBA00022729"/>
    </source>
</evidence>
<dbReference type="InterPro" id="IPR026444">
    <property type="entry name" value="Secre_tail"/>
</dbReference>